<evidence type="ECO:0000313" key="4">
    <source>
        <dbReference type="WBParaSite" id="TCLT_0000584101-mRNA-1"/>
    </source>
</evidence>
<sequence length="147" mass="16932">MGDEKLITSIRSQLNRLMLQLAEIELEKESLDEQEYLEIKNDSLEQLKELEQSLNRMECGDVSLIDKLTATKMSSRLAFYLQEIRNAISEAFKIPEIIAMFGEKDHDLLDHEKPHEDACEVYQTHLKLVSVCLTHGETSFIFSSPVM</sequence>
<reference evidence="4" key="1">
    <citation type="submission" date="2017-02" db="UniProtKB">
        <authorList>
            <consortium name="WormBaseParasite"/>
        </authorList>
    </citation>
    <scope>IDENTIFICATION</scope>
</reference>
<reference evidence="2 3" key="2">
    <citation type="submission" date="2018-11" db="EMBL/GenBank/DDBJ databases">
        <authorList>
            <consortium name="Pathogen Informatics"/>
        </authorList>
    </citation>
    <scope>NUCLEOTIDE SEQUENCE [LARGE SCALE GENOMIC DNA]</scope>
</reference>
<dbReference type="WBParaSite" id="TCLT_0000584101-mRNA-1">
    <property type="protein sequence ID" value="TCLT_0000584101-mRNA-1"/>
    <property type="gene ID" value="TCLT_0000584101"/>
</dbReference>
<dbReference type="OMA" id="RTRLAEX"/>
<protein>
    <submittedName>
        <fullName evidence="4">PCRF domain-containing protein</fullName>
    </submittedName>
</protein>
<evidence type="ECO:0000256" key="1">
    <source>
        <dbReference type="SAM" id="Coils"/>
    </source>
</evidence>
<dbReference type="PANTHER" id="PTHR16505:SF8">
    <property type="entry name" value="PROTEIN LZIC"/>
    <property type="match status" value="1"/>
</dbReference>
<dbReference type="EMBL" id="UYYF01004367">
    <property type="protein sequence ID" value="VDN03120.1"/>
    <property type="molecule type" value="Genomic_DNA"/>
</dbReference>
<keyword evidence="1" id="KW-0175">Coiled coil</keyword>
<dbReference type="OrthoDB" id="10262856at2759"/>
<dbReference type="InterPro" id="IPR040065">
    <property type="entry name" value="LZIC"/>
</dbReference>
<dbReference type="PANTHER" id="PTHR16505">
    <property type="entry name" value="PROTEIN LZIC"/>
    <property type="match status" value="1"/>
</dbReference>
<dbReference type="AlphaFoldDB" id="A0A0N5CZC9"/>
<name>A0A0N5CZC9_THECL</name>
<feature type="coiled-coil region" evidence="1">
    <location>
        <begin position="7"/>
        <end position="60"/>
    </location>
</feature>
<gene>
    <name evidence="2" type="ORF">TCLT_LOCUS5830</name>
</gene>
<dbReference type="Proteomes" id="UP000276776">
    <property type="component" value="Unassembled WGS sequence"/>
</dbReference>
<accession>A0A0N5CZC9</accession>
<evidence type="ECO:0000313" key="3">
    <source>
        <dbReference type="Proteomes" id="UP000276776"/>
    </source>
</evidence>
<evidence type="ECO:0000313" key="2">
    <source>
        <dbReference type="EMBL" id="VDN03120.1"/>
    </source>
</evidence>
<organism evidence="4">
    <name type="scientific">Thelazia callipaeda</name>
    <name type="common">Oriental eyeworm</name>
    <name type="synonym">Parasitic nematode</name>
    <dbReference type="NCBI Taxonomy" id="103827"/>
    <lineage>
        <taxon>Eukaryota</taxon>
        <taxon>Metazoa</taxon>
        <taxon>Ecdysozoa</taxon>
        <taxon>Nematoda</taxon>
        <taxon>Chromadorea</taxon>
        <taxon>Rhabditida</taxon>
        <taxon>Spirurina</taxon>
        <taxon>Spiruromorpha</taxon>
        <taxon>Thelazioidea</taxon>
        <taxon>Thelaziidae</taxon>
        <taxon>Thelazia</taxon>
    </lineage>
</organism>
<dbReference type="STRING" id="103827.A0A0N5CZC9"/>
<proteinExistence type="predicted"/>
<keyword evidence="3" id="KW-1185">Reference proteome</keyword>